<dbReference type="AlphaFoldDB" id="A0AA40S5X3"/>
<reference evidence="1 2" key="1">
    <citation type="submission" date="2020-08" db="EMBL/GenBank/DDBJ databases">
        <title>Genomic Encyclopedia of Type Strains, Phase IV (KMG-IV): sequencing the most valuable type-strain genomes for metagenomic binning, comparative biology and taxonomic classification.</title>
        <authorList>
            <person name="Goeker M."/>
        </authorList>
    </citation>
    <scope>NUCLEOTIDE SEQUENCE [LARGE SCALE GENOMIC DNA]</scope>
    <source>
        <strain evidence="1 2">DSM 11490</strain>
    </source>
</reference>
<organism evidence="1 2">
    <name type="scientific">Methylorubrum thiocyanatum</name>
    <dbReference type="NCBI Taxonomy" id="47958"/>
    <lineage>
        <taxon>Bacteria</taxon>
        <taxon>Pseudomonadati</taxon>
        <taxon>Pseudomonadota</taxon>
        <taxon>Alphaproteobacteria</taxon>
        <taxon>Hyphomicrobiales</taxon>
        <taxon>Methylobacteriaceae</taxon>
        <taxon>Methylorubrum</taxon>
    </lineage>
</organism>
<dbReference type="NCBIfam" id="NF041925">
    <property type="entry name" value="QatC"/>
    <property type="match status" value="1"/>
</dbReference>
<sequence>MTRHALVGHFGPSDQYDPPVEDGVAHARLDLVNGNRQLQHSIGQALDDLRELRVRPTEVGVDLMVVAVLVHALDTRVSRAANAQDAWTRELRLEVPVSDPARWQAAAPVLEGMLRFLTGDHWEARFRPRPQAFASVSPAALPNVDAPDFDGVSLYSGGLDSLIGALDTLAGHAHPLFVSHRGDGAVSGPQGALFQAMVDAVAGARPTNRKGPLTGLRYSLAFKRGLIAGSEDSTRGRSFLFLALGAFAGSGLTGPFDIRIPENGLIALNVPLDPTRIGSNSTRTTHPYYLRRWNDLLRAVGIPGTVTNPYWDCTKGEMVAGCAMLGILRDLIPLSVSCAHPSVKRFNRDGKNHCGTCVPCIIRRAAIEAALGTGNDPTGYRCEDLTAQPLSAKKKDGKQIRGYQYALDRLSRDPGLSRILVHKPGPLREDVANLDGLIGVYERGMREVGRLLQGVTTS</sequence>
<name>A0AA40S5X3_9HYPH</name>
<evidence type="ECO:0000313" key="2">
    <source>
        <dbReference type="Proteomes" id="UP000543554"/>
    </source>
</evidence>
<gene>
    <name evidence="1" type="ORF">HNR51_004145</name>
</gene>
<dbReference type="InterPro" id="IPR049676">
    <property type="entry name" value="QatC"/>
</dbReference>
<accession>A0AA40S5X3</accession>
<keyword evidence="2" id="KW-1185">Reference proteome</keyword>
<dbReference type="EMBL" id="JACJIB010000007">
    <property type="protein sequence ID" value="MBA8915049.1"/>
    <property type="molecule type" value="Genomic_DNA"/>
</dbReference>
<dbReference type="SUPFAM" id="SSF52402">
    <property type="entry name" value="Adenine nucleotide alpha hydrolases-like"/>
    <property type="match status" value="1"/>
</dbReference>
<proteinExistence type="predicted"/>
<dbReference type="Gene3D" id="3.40.50.620">
    <property type="entry name" value="HUPs"/>
    <property type="match status" value="1"/>
</dbReference>
<dbReference type="InterPro" id="IPR014729">
    <property type="entry name" value="Rossmann-like_a/b/a_fold"/>
</dbReference>
<comment type="caution">
    <text evidence="1">The sequence shown here is derived from an EMBL/GenBank/DDBJ whole genome shotgun (WGS) entry which is preliminary data.</text>
</comment>
<evidence type="ECO:0000313" key="1">
    <source>
        <dbReference type="EMBL" id="MBA8915049.1"/>
    </source>
</evidence>
<dbReference type="RefSeq" id="WP_108939635.1">
    <property type="nucleotide sequence ID" value="NZ_BPRF01000004.1"/>
</dbReference>
<dbReference type="Proteomes" id="UP000543554">
    <property type="component" value="Unassembled WGS sequence"/>
</dbReference>
<protein>
    <submittedName>
        <fullName evidence="1">Uncharacterized protein</fullName>
    </submittedName>
</protein>